<dbReference type="InterPro" id="IPR050834">
    <property type="entry name" value="Glycosyltransf_2"/>
</dbReference>
<dbReference type="CDD" id="cd00761">
    <property type="entry name" value="Glyco_tranf_GTA_type"/>
    <property type="match status" value="1"/>
</dbReference>
<dbReference type="Pfam" id="PF00535">
    <property type="entry name" value="Glycos_transf_2"/>
    <property type="match status" value="1"/>
</dbReference>
<protein>
    <submittedName>
        <fullName evidence="2">Glycosyltransferase involved in cell wall biosynthesis</fullName>
    </submittedName>
</protein>
<dbReference type="PANTHER" id="PTHR43685">
    <property type="entry name" value="GLYCOSYLTRANSFERASE"/>
    <property type="match status" value="1"/>
</dbReference>
<name>A0A853DK95_9MICO</name>
<sequence length="305" mass="32808">MPPAATVIVPTLGGAERLPRLFAALEQQEGTTYECVVVLDGQVDDSAAVVQSWSGRIPVRSVAFPENRGRSAALNAGRAAAQGRVLIRCDDDLAPAPSFVAAHVAHHDRPEPVGVVGMCPEVFPDNAYVRAYGQTNDDLVRESSYALAPDQAWRRWSANVSVTDETWDRVGPYDDAFRVYGWEDIDWGYRLHLLGIPVLVPRDLEAPHHNPATSATERAERAYHSGASRRVFEAKHGSDALGADRLAMDSPWNVAVRATGGVLRSDGAVRLLGRGVDGLLPRVSPSVGHKLVALLVEGSGVAATR</sequence>
<dbReference type="AlphaFoldDB" id="A0A853DK95"/>
<proteinExistence type="predicted"/>
<feature type="domain" description="Glycosyltransferase 2-like" evidence="1">
    <location>
        <begin position="6"/>
        <end position="128"/>
    </location>
</feature>
<dbReference type="PANTHER" id="PTHR43685:SF3">
    <property type="entry name" value="SLR2126 PROTEIN"/>
    <property type="match status" value="1"/>
</dbReference>
<evidence type="ECO:0000259" key="1">
    <source>
        <dbReference type="Pfam" id="PF00535"/>
    </source>
</evidence>
<dbReference type="Proteomes" id="UP000571817">
    <property type="component" value="Unassembled WGS sequence"/>
</dbReference>
<evidence type="ECO:0000313" key="3">
    <source>
        <dbReference type="Proteomes" id="UP000571817"/>
    </source>
</evidence>
<dbReference type="InterPro" id="IPR001173">
    <property type="entry name" value="Glyco_trans_2-like"/>
</dbReference>
<organism evidence="2 3">
    <name type="scientific">Allobranchiibius huperziae</name>
    <dbReference type="NCBI Taxonomy" id="1874116"/>
    <lineage>
        <taxon>Bacteria</taxon>
        <taxon>Bacillati</taxon>
        <taxon>Actinomycetota</taxon>
        <taxon>Actinomycetes</taxon>
        <taxon>Micrococcales</taxon>
        <taxon>Dermacoccaceae</taxon>
        <taxon>Allobranchiibius</taxon>
    </lineage>
</organism>
<dbReference type="GO" id="GO:0016740">
    <property type="term" value="F:transferase activity"/>
    <property type="evidence" value="ECO:0007669"/>
    <property type="project" value="UniProtKB-KW"/>
</dbReference>
<gene>
    <name evidence="2" type="ORF">HNR15_003322</name>
</gene>
<evidence type="ECO:0000313" key="2">
    <source>
        <dbReference type="EMBL" id="NYJ76359.1"/>
    </source>
</evidence>
<reference evidence="2 3" key="1">
    <citation type="submission" date="2020-07" db="EMBL/GenBank/DDBJ databases">
        <title>Sequencing the genomes of 1000 actinobacteria strains.</title>
        <authorList>
            <person name="Klenk H.-P."/>
        </authorList>
    </citation>
    <scope>NUCLEOTIDE SEQUENCE [LARGE SCALE GENOMIC DNA]</scope>
    <source>
        <strain evidence="2 3">DSM 29531</strain>
    </source>
</reference>
<dbReference type="InterPro" id="IPR029044">
    <property type="entry name" value="Nucleotide-diphossugar_trans"/>
</dbReference>
<dbReference type="EMBL" id="JACCFW010000001">
    <property type="protein sequence ID" value="NYJ76359.1"/>
    <property type="molecule type" value="Genomic_DNA"/>
</dbReference>
<keyword evidence="2" id="KW-0808">Transferase</keyword>
<accession>A0A853DK95</accession>
<comment type="caution">
    <text evidence="2">The sequence shown here is derived from an EMBL/GenBank/DDBJ whole genome shotgun (WGS) entry which is preliminary data.</text>
</comment>
<dbReference type="SUPFAM" id="SSF53448">
    <property type="entry name" value="Nucleotide-diphospho-sugar transferases"/>
    <property type="match status" value="1"/>
</dbReference>
<dbReference type="Gene3D" id="3.90.550.10">
    <property type="entry name" value="Spore Coat Polysaccharide Biosynthesis Protein SpsA, Chain A"/>
    <property type="match status" value="1"/>
</dbReference>
<keyword evidence="3" id="KW-1185">Reference proteome</keyword>
<dbReference type="RefSeq" id="WP_179483423.1">
    <property type="nucleotide sequence ID" value="NZ_JACCFW010000001.1"/>
</dbReference>